<proteinExistence type="predicted"/>
<accession>A0A090E1J9</accession>
<protein>
    <submittedName>
        <fullName evidence="2">Uncharacterized protein</fullName>
    </submittedName>
</protein>
<dbReference type="AlphaFoldDB" id="A0A090E1J9"/>
<evidence type="ECO:0000313" key="2">
    <source>
        <dbReference type="EMBL" id="CDX23259.1"/>
    </source>
</evidence>
<feature type="region of interest" description="Disordered" evidence="1">
    <location>
        <begin position="139"/>
        <end position="163"/>
    </location>
</feature>
<keyword evidence="3" id="KW-1185">Reference proteome</keyword>
<dbReference type="EMBL" id="CCMZ01000034">
    <property type="protein sequence ID" value="CDX23259.1"/>
    <property type="molecule type" value="Genomic_DNA"/>
</dbReference>
<dbReference type="STRING" id="69974.MPLDJ20_90192"/>
<organism evidence="2 3">
    <name type="scientific">Mesorhizobium plurifarium</name>
    <dbReference type="NCBI Taxonomy" id="69974"/>
    <lineage>
        <taxon>Bacteria</taxon>
        <taxon>Pseudomonadati</taxon>
        <taxon>Pseudomonadota</taxon>
        <taxon>Alphaproteobacteria</taxon>
        <taxon>Hyphomicrobiales</taxon>
        <taxon>Phyllobacteriaceae</taxon>
        <taxon>Mesorhizobium</taxon>
    </lineage>
</organism>
<reference evidence="3" key="1">
    <citation type="submission" date="2014-08" db="EMBL/GenBank/DDBJ databases">
        <authorList>
            <person name="Moulin L."/>
        </authorList>
    </citation>
    <scope>NUCLEOTIDE SEQUENCE [LARGE SCALE GENOMIC DNA]</scope>
</reference>
<name>A0A090E1J9_MESPL</name>
<gene>
    <name evidence="2" type="ORF">MPL3356_40297</name>
</gene>
<feature type="region of interest" description="Disordered" evidence="1">
    <location>
        <begin position="1"/>
        <end position="35"/>
    </location>
</feature>
<evidence type="ECO:0000256" key="1">
    <source>
        <dbReference type="SAM" id="MobiDB-lite"/>
    </source>
</evidence>
<sequence>MTGSAGMRSGPGSDSASDTAPAGLHPPFKGIEKRNLDGQAGSACRDFASRRFYFGEAHSIEGVPPSRGRHTERNPDLTEGAAVQNRALRFVQGFFSSTYFDADSFDRRVIIRLNRQRHCVVPMIGSAIVQGSGAKKRAIGRRASKPRGAIEKSRCNPGSKLYD</sequence>
<evidence type="ECO:0000313" key="3">
    <source>
        <dbReference type="Proteomes" id="UP000045285"/>
    </source>
</evidence>
<dbReference type="Proteomes" id="UP000045285">
    <property type="component" value="Unassembled WGS sequence"/>
</dbReference>